<dbReference type="Proteomes" id="UP001271007">
    <property type="component" value="Unassembled WGS sequence"/>
</dbReference>
<dbReference type="EMBL" id="JAWDJX010000050">
    <property type="protein sequence ID" value="KAK3048344.1"/>
    <property type="molecule type" value="Genomic_DNA"/>
</dbReference>
<evidence type="ECO:0000313" key="1">
    <source>
        <dbReference type="EMBL" id="KAK3048344.1"/>
    </source>
</evidence>
<proteinExistence type="predicted"/>
<protein>
    <submittedName>
        <fullName evidence="1">Uncharacterized protein</fullName>
    </submittedName>
</protein>
<comment type="caution">
    <text evidence="1">The sequence shown here is derived from an EMBL/GenBank/DDBJ whole genome shotgun (WGS) entry which is preliminary data.</text>
</comment>
<organism evidence="1 2">
    <name type="scientific">Extremus antarcticus</name>
    <dbReference type="NCBI Taxonomy" id="702011"/>
    <lineage>
        <taxon>Eukaryota</taxon>
        <taxon>Fungi</taxon>
        <taxon>Dikarya</taxon>
        <taxon>Ascomycota</taxon>
        <taxon>Pezizomycotina</taxon>
        <taxon>Dothideomycetes</taxon>
        <taxon>Dothideomycetidae</taxon>
        <taxon>Mycosphaerellales</taxon>
        <taxon>Extremaceae</taxon>
        <taxon>Extremus</taxon>
    </lineage>
</organism>
<dbReference type="AlphaFoldDB" id="A0AAJ0G559"/>
<dbReference type="PANTHER" id="PTHR48312">
    <property type="match status" value="1"/>
</dbReference>
<evidence type="ECO:0000313" key="2">
    <source>
        <dbReference type="Proteomes" id="UP001271007"/>
    </source>
</evidence>
<accession>A0AAJ0G559</accession>
<dbReference type="PANTHER" id="PTHR48312:SF1">
    <property type="entry name" value="SULFOTRANSFERASE"/>
    <property type="match status" value="1"/>
</dbReference>
<reference evidence="1" key="1">
    <citation type="submission" date="2023-04" db="EMBL/GenBank/DDBJ databases">
        <title>Black Yeasts Isolated from many extreme environments.</title>
        <authorList>
            <person name="Coleine C."/>
            <person name="Stajich J.E."/>
            <person name="Selbmann L."/>
        </authorList>
    </citation>
    <scope>NUCLEOTIDE SEQUENCE</scope>
    <source>
        <strain evidence="1">CCFEE 5312</strain>
    </source>
</reference>
<gene>
    <name evidence="1" type="ORF">LTR09_010337</name>
</gene>
<keyword evidence="2" id="KW-1185">Reference proteome</keyword>
<sequence>MDSISPRTSIQIDMPQGADGEPLRVLAFDTQSTCAQLFSKQLSAHLKIGTIHHPYVLAATLGPEHIHRKIGNDQTKRLWQGRADGASARVKAATFEAATNDLLRNADKLEQKDKTVFITEYPPFVIKHEIIEAALKSQETIVSRMANPTVIPDDLLKLLTPMIFINHPALTIPNWLRLARNEYGSCGIDEDDFAVWTSLRWSRILFDYLRSTQHLKRQDSVHSNHSTTRWEPGYVATRPYVVDAADVANNTHAMVAATCRLLGIDYKEVSTSWLKYFERAASTALKKTLPSITNAFSEHLLSSQASAINLDAETVEWRKEFGPEVADMLRKRVDEEMVHYRYLQNFKVRVVPSLTTSALMQNITGMPDRRNSAVTPNNAEIEGLGFGHPLKIIKTAIDEPQKRRKSDFR</sequence>
<name>A0AAJ0G559_9PEZI</name>